<gene>
    <name evidence="2" type="ORF">LSALG_LOCUS39757</name>
</gene>
<name>A0AA35ZYF1_LACSI</name>
<reference evidence="2" key="1">
    <citation type="submission" date="2023-04" db="EMBL/GenBank/DDBJ databases">
        <authorList>
            <person name="Vijverberg K."/>
            <person name="Xiong W."/>
            <person name="Schranz E."/>
        </authorList>
    </citation>
    <scope>NUCLEOTIDE SEQUENCE</scope>
</reference>
<dbReference type="EMBL" id="OX465085">
    <property type="protein sequence ID" value="CAI9301185.1"/>
    <property type="molecule type" value="Genomic_DNA"/>
</dbReference>
<evidence type="ECO:0000313" key="2">
    <source>
        <dbReference type="EMBL" id="CAI9301185.1"/>
    </source>
</evidence>
<accession>A0AA35ZYF1</accession>
<sequence>MNKGVRRKHKVVALYSGPCLSQVTKRTEGRRSSQAVIPDVLVDRSQRGRRLRGSTRPTGRKEEAARLLWPQWVQRGVKQGKEARKGSDEQYDVAGRGFGVVCLTEEEEMCERLGCCLDGSPKHHHSRWFMTEDEETGRKSRKKGKEKESGKRGEEDDEFKSVCGF</sequence>
<organism evidence="2 3">
    <name type="scientific">Lactuca saligna</name>
    <name type="common">Willowleaf lettuce</name>
    <dbReference type="NCBI Taxonomy" id="75948"/>
    <lineage>
        <taxon>Eukaryota</taxon>
        <taxon>Viridiplantae</taxon>
        <taxon>Streptophyta</taxon>
        <taxon>Embryophyta</taxon>
        <taxon>Tracheophyta</taxon>
        <taxon>Spermatophyta</taxon>
        <taxon>Magnoliopsida</taxon>
        <taxon>eudicotyledons</taxon>
        <taxon>Gunneridae</taxon>
        <taxon>Pentapetalae</taxon>
        <taxon>asterids</taxon>
        <taxon>campanulids</taxon>
        <taxon>Asterales</taxon>
        <taxon>Asteraceae</taxon>
        <taxon>Cichorioideae</taxon>
        <taxon>Cichorieae</taxon>
        <taxon>Lactucinae</taxon>
        <taxon>Lactuca</taxon>
    </lineage>
</organism>
<proteinExistence type="predicted"/>
<evidence type="ECO:0000313" key="3">
    <source>
        <dbReference type="Proteomes" id="UP001177003"/>
    </source>
</evidence>
<protein>
    <submittedName>
        <fullName evidence="2">Uncharacterized protein</fullName>
    </submittedName>
</protein>
<keyword evidence="3" id="KW-1185">Reference proteome</keyword>
<feature type="region of interest" description="Disordered" evidence="1">
    <location>
        <begin position="128"/>
        <end position="165"/>
    </location>
</feature>
<feature type="compositionally biased region" description="Basic and acidic residues" evidence="1">
    <location>
        <begin position="145"/>
        <end position="154"/>
    </location>
</feature>
<dbReference type="AlphaFoldDB" id="A0AA35ZYF1"/>
<dbReference type="Proteomes" id="UP001177003">
    <property type="component" value="Chromosome 9"/>
</dbReference>
<evidence type="ECO:0000256" key="1">
    <source>
        <dbReference type="SAM" id="MobiDB-lite"/>
    </source>
</evidence>